<evidence type="ECO:0000256" key="6">
    <source>
        <dbReference type="RuleBase" id="RU367095"/>
    </source>
</evidence>
<comment type="function">
    <text evidence="6">Component of the ESCRT-II complex (endosomal sorting complex required for transport II), which is required for multivesicular body (MVB) formation and sorting of endosomal cargo proteins into MVBs.</text>
</comment>
<dbReference type="GO" id="GO:0032266">
    <property type="term" value="F:phosphatidylinositol-3-phosphate binding"/>
    <property type="evidence" value="ECO:0007669"/>
    <property type="project" value="UniProtKB-UniRule"/>
</dbReference>
<evidence type="ECO:0000256" key="1">
    <source>
        <dbReference type="ARBA" id="ARBA00009697"/>
    </source>
</evidence>
<evidence type="ECO:0000256" key="5">
    <source>
        <dbReference type="ARBA" id="ARBA00023054"/>
    </source>
</evidence>
<evidence type="ECO:0000256" key="7">
    <source>
        <dbReference type="SAM" id="Coils"/>
    </source>
</evidence>
<evidence type="ECO:0000313" key="10">
    <source>
        <dbReference type="EMBL" id="KAL2642752.1"/>
    </source>
</evidence>
<evidence type="ECO:0000313" key="11">
    <source>
        <dbReference type="Proteomes" id="UP001605036"/>
    </source>
</evidence>
<dbReference type="Pfam" id="PF04157">
    <property type="entry name" value="EAP30"/>
    <property type="match status" value="1"/>
</dbReference>
<evidence type="ECO:0000256" key="3">
    <source>
        <dbReference type="ARBA" id="ARBA00022753"/>
    </source>
</evidence>
<dbReference type="InterPro" id="IPR040608">
    <property type="entry name" value="Snf8/Vps36"/>
</dbReference>
<protein>
    <recommendedName>
        <fullName evidence="6">Vacuolar protein-sorting-associated protein 36</fullName>
    </recommendedName>
    <alternativeName>
        <fullName evidence="6">ESCRT-II complex subunit VPS36</fullName>
    </alternativeName>
</protein>
<comment type="subunit">
    <text evidence="6">Component of the endosomal sorting complex required for transport II (ESCRT-II).</text>
</comment>
<keyword evidence="4 6" id="KW-0653">Protein transport</keyword>
<dbReference type="GO" id="GO:0043130">
    <property type="term" value="F:ubiquitin binding"/>
    <property type="evidence" value="ECO:0007669"/>
    <property type="project" value="UniProtKB-UniRule"/>
</dbReference>
<dbReference type="GO" id="GO:0031902">
    <property type="term" value="C:late endosome membrane"/>
    <property type="evidence" value="ECO:0007669"/>
    <property type="project" value="UniProtKB-UniRule"/>
</dbReference>
<dbReference type="GO" id="GO:0043328">
    <property type="term" value="P:protein transport to vacuole involved in ubiquitin-dependent protein catabolic process via the multivesicular body sorting pathway"/>
    <property type="evidence" value="ECO:0007669"/>
    <property type="project" value="UniProtKB-UniRule"/>
</dbReference>
<dbReference type="EMBL" id="JBHFFA010000002">
    <property type="protein sequence ID" value="KAL2642752.1"/>
    <property type="molecule type" value="Genomic_DNA"/>
</dbReference>
<evidence type="ECO:0000259" key="9">
    <source>
        <dbReference type="PROSITE" id="PS51495"/>
    </source>
</evidence>
<evidence type="ECO:0000256" key="8">
    <source>
        <dbReference type="SAM" id="MobiDB-lite"/>
    </source>
</evidence>
<keyword evidence="5 7" id="KW-0175">Coiled coil</keyword>
<sequence length="441" mass="47728">MDKIWPGILKPAQLTGAGRPVLQPNEIECQLVDAVEMQLETGPTVPSFRNALVIVSTHRIICVDENSRSAGAIALGSVCRTFPPKKNLKSFFGSPKMRIQLWSKNGSVAAEAASATESAITVVMVFRGQTSPDSFITKLGEVLEAKAWEVDLKNFRVESENSIDGGETGTSTSGRGPANNFASVPPVRKLNPAMAGVAGILRKEKEQLEEADKNLQEAFSDLKALMSKAKEMVNLAERMRIKLLAAPSQQNSTAGDEETGNQEIQDLLLSVGIVSPVTKESAGALYHQQLARQLADFVKIPLQKSGGMLAMVDAYCLFNRARGTELISPEDLLQACSIWASVDVPVAMRRFESGVVVIQSKSHNDEEVSMRLEILVKQPEAMRQGITASDAARALGLAPALAKEHLLAAEMRGQLCRDDGADGLRFFLNILIDLDVSKAFQ</sequence>
<organism evidence="10 11">
    <name type="scientific">Riccia fluitans</name>
    <dbReference type="NCBI Taxonomy" id="41844"/>
    <lineage>
        <taxon>Eukaryota</taxon>
        <taxon>Viridiplantae</taxon>
        <taxon>Streptophyta</taxon>
        <taxon>Embryophyta</taxon>
        <taxon>Marchantiophyta</taxon>
        <taxon>Marchantiopsida</taxon>
        <taxon>Marchantiidae</taxon>
        <taxon>Marchantiales</taxon>
        <taxon>Ricciaceae</taxon>
        <taxon>Riccia</taxon>
    </lineage>
</organism>
<dbReference type="SUPFAM" id="SSF50729">
    <property type="entry name" value="PH domain-like"/>
    <property type="match status" value="1"/>
</dbReference>
<feature type="domain" description="GLUE N-terminal" evidence="9">
    <location>
        <begin position="12"/>
        <end position="155"/>
    </location>
</feature>
<feature type="coiled-coil region" evidence="7">
    <location>
        <begin position="198"/>
        <end position="228"/>
    </location>
</feature>
<accession>A0ABD1Z8X0</accession>
<reference evidence="10 11" key="1">
    <citation type="submission" date="2024-09" db="EMBL/GenBank/DDBJ databases">
        <title>Chromosome-scale assembly of Riccia fluitans.</title>
        <authorList>
            <person name="Paukszto L."/>
            <person name="Sawicki J."/>
            <person name="Karawczyk K."/>
            <person name="Piernik-Szablinska J."/>
            <person name="Szczecinska M."/>
            <person name="Mazdziarz M."/>
        </authorList>
    </citation>
    <scope>NUCLEOTIDE SEQUENCE [LARGE SCALE GENOMIC DNA]</scope>
    <source>
        <strain evidence="10">Rf_01</strain>
        <tissue evidence="10">Aerial parts of the thallus</tissue>
    </source>
</reference>
<dbReference type="Gene3D" id="1.10.10.10">
    <property type="entry name" value="Winged helix-like DNA-binding domain superfamily/Winged helix DNA-binding domain"/>
    <property type="match status" value="2"/>
</dbReference>
<dbReference type="FunFam" id="1.10.10.10:FF:000368">
    <property type="entry name" value="vacuolar protein sorting-associated protein 36-like"/>
    <property type="match status" value="1"/>
</dbReference>
<feature type="region of interest" description="Disordered" evidence="8">
    <location>
        <begin position="161"/>
        <end position="186"/>
    </location>
</feature>
<dbReference type="FunFam" id="1.10.10.10:FF:000165">
    <property type="entry name" value="Vacuolar protein sorting protein (Vps36)"/>
    <property type="match status" value="1"/>
</dbReference>
<comment type="similarity">
    <text evidence="1 6">Belongs to the VPS36 family.</text>
</comment>
<dbReference type="Proteomes" id="UP001605036">
    <property type="component" value="Unassembled WGS sequence"/>
</dbReference>
<evidence type="ECO:0000256" key="2">
    <source>
        <dbReference type="ARBA" id="ARBA00022448"/>
    </source>
</evidence>
<comment type="caution">
    <text evidence="10">The sequence shown here is derived from an EMBL/GenBank/DDBJ whole genome shotgun (WGS) entry which is preliminary data.</text>
</comment>
<dbReference type="GO" id="GO:0000814">
    <property type="term" value="C:ESCRT II complex"/>
    <property type="evidence" value="ECO:0007669"/>
    <property type="project" value="UniProtKB-UniRule"/>
</dbReference>
<dbReference type="InterPro" id="IPR021648">
    <property type="entry name" value="GLUE_dom"/>
</dbReference>
<dbReference type="PROSITE" id="PS51495">
    <property type="entry name" value="GLUE"/>
    <property type="match status" value="1"/>
</dbReference>
<keyword evidence="2 6" id="KW-0813">Transport</keyword>
<dbReference type="InterPro" id="IPR011993">
    <property type="entry name" value="PH-like_dom_sf"/>
</dbReference>
<dbReference type="PANTHER" id="PTHR13128">
    <property type="entry name" value="VACUOLAR PROTEIN-SORTING-ASSOCIATED PROTEIN 36"/>
    <property type="match status" value="1"/>
</dbReference>
<feature type="compositionally biased region" description="Low complexity" evidence="8">
    <location>
        <begin position="162"/>
        <end position="176"/>
    </location>
</feature>
<dbReference type="InterPro" id="IPR037855">
    <property type="entry name" value="Vps36"/>
</dbReference>
<dbReference type="AlphaFoldDB" id="A0ABD1Z8X0"/>
<dbReference type="Gene3D" id="6.10.140.260">
    <property type="match status" value="1"/>
</dbReference>
<keyword evidence="6" id="KW-0963">Cytoplasm</keyword>
<dbReference type="Gene3D" id="2.30.29.30">
    <property type="entry name" value="Pleckstrin-homology domain (PH domain)/Phosphotyrosine-binding domain (PTB)"/>
    <property type="match status" value="1"/>
</dbReference>
<proteinExistence type="inferred from homology"/>
<dbReference type="SUPFAM" id="SSF46785">
    <property type="entry name" value="Winged helix' DNA-binding domain"/>
    <property type="match status" value="1"/>
</dbReference>
<name>A0ABD1Z8X0_9MARC</name>
<keyword evidence="3 6" id="KW-0967">Endosome</keyword>
<gene>
    <name evidence="10" type="ORF">R1flu_010339</name>
</gene>
<comment type="subcellular location">
    <subcellularLocation>
        <location evidence="6">Cytoplasm</location>
    </subcellularLocation>
    <subcellularLocation>
        <location evidence="6">Endosome</location>
    </subcellularLocation>
</comment>
<dbReference type="InterPro" id="IPR036388">
    <property type="entry name" value="WH-like_DNA-bd_sf"/>
</dbReference>
<keyword evidence="11" id="KW-1185">Reference proteome</keyword>
<evidence type="ECO:0000256" key="4">
    <source>
        <dbReference type="ARBA" id="ARBA00022927"/>
    </source>
</evidence>
<dbReference type="InterPro" id="IPR036390">
    <property type="entry name" value="WH_DNA-bd_sf"/>
</dbReference>
<dbReference type="PANTHER" id="PTHR13128:SF12">
    <property type="entry name" value="VACUOLAR PROTEIN-SORTING-ASSOCIATED PROTEIN 36"/>
    <property type="match status" value="1"/>
</dbReference>